<keyword evidence="6 10" id="KW-0482">Metalloprotease</keyword>
<feature type="active site" evidence="10">
    <location>
        <position position="9"/>
    </location>
</feature>
<organism evidence="15 16">
    <name type="scientific">Hydra vulgaris</name>
    <name type="common">Hydra</name>
    <name type="synonym">Hydra attenuata</name>
    <dbReference type="NCBI Taxonomy" id="6087"/>
    <lineage>
        <taxon>Eukaryota</taxon>
        <taxon>Metazoa</taxon>
        <taxon>Cnidaria</taxon>
        <taxon>Hydrozoa</taxon>
        <taxon>Hydroidolina</taxon>
        <taxon>Anthoathecata</taxon>
        <taxon>Aplanulata</taxon>
        <taxon>Hydridae</taxon>
        <taxon>Hydra</taxon>
    </lineage>
</organism>
<dbReference type="InterPro" id="IPR016186">
    <property type="entry name" value="C-type_lectin-like/link_sf"/>
</dbReference>
<feature type="binding site" evidence="10">
    <location>
        <position position="18"/>
    </location>
    <ligand>
        <name>Zn(2+)</name>
        <dbReference type="ChEBI" id="CHEBI:29105"/>
        <note>catalytic</note>
    </ligand>
</feature>
<dbReference type="InterPro" id="IPR024079">
    <property type="entry name" value="MetalloPept_cat_dom_sf"/>
</dbReference>
<feature type="domain" description="CUB" evidence="12">
    <location>
        <begin position="361"/>
        <end position="474"/>
    </location>
</feature>
<dbReference type="SMART" id="SM00034">
    <property type="entry name" value="CLECT"/>
    <property type="match status" value="1"/>
</dbReference>
<dbReference type="PROSITE" id="PS50041">
    <property type="entry name" value="C_TYPE_LECTIN_2"/>
    <property type="match status" value="1"/>
</dbReference>
<dbReference type="InterPro" id="IPR001304">
    <property type="entry name" value="C-type_lectin-like"/>
</dbReference>
<evidence type="ECO:0000256" key="10">
    <source>
        <dbReference type="PROSITE-ProRule" id="PRU01211"/>
    </source>
</evidence>
<dbReference type="PROSITE" id="PS01180">
    <property type="entry name" value="CUB"/>
    <property type="match status" value="2"/>
</dbReference>
<keyword evidence="7" id="KW-1015">Disulfide bond</keyword>
<dbReference type="InterPro" id="IPR001506">
    <property type="entry name" value="Peptidase_M12A"/>
</dbReference>
<dbReference type="Pfam" id="PF00431">
    <property type="entry name" value="CUB"/>
    <property type="match status" value="2"/>
</dbReference>
<evidence type="ECO:0000259" key="12">
    <source>
        <dbReference type="PROSITE" id="PS01180"/>
    </source>
</evidence>
<dbReference type="Pfam" id="PF00059">
    <property type="entry name" value="Lectin_C"/>
    <property type="match status" value="1"/>
</dbReference>
<sequence>MFKSVVMHEIGHVVGFWHEQNRPDRDDYVFIKTENIKEGIYKEAFVKFSHQINSLKVEYDYYSIMHYGMKAFSKNNLPTILPKKKNVFVLGNDRLSQLDIIQASLLYKCEEGANITWTSWSFWSNCDKSCGGGTQERTRVCKKLNNGKQQCSGSRIEKRTCNLHVCPNWSIFPSEFSFGHLRIRNGKMFDCAIVYERADYKAWSTYSFCNEGLRSVDMRWSDQGPINGMKCTQIMEPQEPQQNRWHDNFICIPSHSPYNFIWSYEGPIKNLPCLQWFAKDGKDGWDNNFLCEKNNIEITTNLQVNGAWSSWSAWSMCNQTCGLGFKQRIRLCNNPTPEFSGLPCEGKAYEDQKCNNLVCACDRILTETIGTFNSPGYPSNYPNFTNCTWIIEGKKGKQIVLTVVSMDIESYFDESCSFDYLEIRDNGPEGKIHGVFCGNEIPHPITSTASKLWIRMISDKEITRSGFNATYELQKYEYLDCGNLMKGLQGMITSPNFPKLYPSNIKCIWKIEVPENYYIKMKFIRLDLEYDSSCKLDYLELNDGWEENSNKLPENQLGLLCGYDPIKGALMTRSNKALITFVSSSSVEKSGFKLSWRAYKNNQLLPSMFQKSAVSKGCPFSWSYFMNDKDGACYKLFYVYLNWHDAQKACASNMADLVSVTNNEEHNFLMTKLLNRDFVWLGMTDAKHEGNWTWNDNSAATFTNWDSDEPNDGGYLKNEDCSLMKPNGKWNDYPCSDHFNYVCKRKQNF</sequence>
<keyword evidence="1 10" id="KW-0645">Protease</keyword>
<dbReference type="PRINTS" id="PR00480">
    <property type="entry name" value="ASTACIN"/>
</dbReference>
<evidence type="ECO:0000256" key="2">
    <source>
        <dbReference type="ARBA" id="ARBA00022723"/>
    </source>
</evidence>
<dbReference type="SUPFAM" id="SSF49854">
    <property type="entry name" value="Spermadhesin, CUB domain"/>
    <property type="match status" value="2"/>
</dbReference>
<evidence type="ECO:0000259" key="13">
    <source>
        <dbReference type="PROSITE" id="PS50041"/>
    </source>
</evidence>
<dbReference type="PANTHER" id="PTHR24251:SF37">
    <property type="entry name" value="CUB DOMAIN-CONTAINING PROTEIN"/>
    <property type="match status" value="1"/>
</dbReference>
<dbReference type="CDD" id="cd00037">
    <property type="entry name" value="CLECT"/>
    <property type="match status" value="1"/>
</dbReference>
<keyword evidence="4 10" id="KW-0378">Hydrolase</keyword>
<dbReference type="InterPro" id="IPR000884">
    <property type="entry name" value="TSP1_rpt"/>
</dbReference>
<dbReference type="RefSeq" id="XP_065648486.1">
    <property type="nucleotide sequence ID" value="XM_065792414.1"/>
</dbReference>
<dbReference type="SMART" id="SM00042">
    <property type="entry name" value="CUB"/>
    <property type="match status" value="2"/>
</dbReference>
<dbReference type="GeneID" id="100209117"/>
<feature type="domain" description="C-type lectin" evidence="13">
    <location>
        <begin position="629"/>
        <end position="744"/>
    </location>
</feature>
<dbReference type="PROSITE" id="PS51864">
    <property type="entry name" value="ASTACIN"/>
    <property type="match status" value="1"/>
</dbReference>
<evidence type="ECO:0000256" key="11">
    <source>
        <dbReference type="RuleBase" id="RU361183"/>
    </source>
</evidence>
<dbReference type="SUPFAM" id="SSF55486">
    <property type="entry name" value="Metalloproteases ('zincins'), catalytic domain"/>
    <property type="match status" value="1"/>
</dbReference>
<dbReference type="CDD" id="cd00041">
    <property type="entry name" value="CUB"/>
    <property type="match status" value="2"/>
</dbReference>
<dbReference type="SUPFAM" id="SSF56436">
    <property type="entry name" value="C-type lectin-like"/>
    <property type="match status" value="1"/>
</dbReference>
<dbReference type="EC" id="3.4.24.-" evidence="11"/>
<keyword evidence="2 10" id="KW-0479">Metal-binding</keyword>
<keyword evidence="3" id="KW-0677">Repeat</keyword>
<dbReference type="PROSITE" id="PS50092">
    <property type="entry name" value="TSP1"/>
    <property type="match status" value="2"/>
</dbReference>
<dbReference type="Proteomes" id="UP001652625">
    <property type="component" value="Chromosome 03"/>
</dbReference>
<keyword evidence="5 10" id="KW-0862">Zinc</keyword>
<evidence type="ECO:0000256" key="9">
    <source>
        <dbReference type="PROSITE-ProRule" id="PRU00059"/>
    </source>
</evidence>
<dbReference type="Gene3D" id="2.60.120.290">
    <property type="entry name" value="Spermadhesin, CUB domain"/>
    <property type="match status" value="2"/>
</dbReference>
<protein>
    <recommendedName>
        <fullName evidence="11">Metalloendopeptidase</fullName>
        <ecNumber evidence="11">3.4.24.-</ecNumber>
    </recommendedName>
</protein>
<evidence type="ECO:0000313" key="16">
    <source>
        <dbReference type="RefSeq" id="XP_065648486.1"/>
    </source>
</evidence>
<keyword evidence="15" id="KW-1185">Reference proteome</keyword>
<dbReference type="Gene3D" id="3.10.100.10">
    <property type="entry name" value="Mannose-Binding Protein A, subunit A"/>
    <property type="match status" value="1"/>
</dbReference>
<reference evidence="16" key="1">
    <citation type="submission" date="2025-08" db="UniProtKB">
        <authorList>
            <consortium name="RefSeq"/>
        </authorList>
    </citation>
    <scope>IDENTIFICATION</scope>
</reference>
<dbReference type="InterPro" id="IPR016187">
    <property type="entry name" value="CTDL_fold"/>
</dbReference>
<dbReference type="InterPro" id="IPR036383">
    <property type="entry name" value="TSP1_rpt_sf"/>
</dbReference>
<accession>A0ABM4BHI8</accession>
<dbReference type="Pfam" id="PF01400">
    <property type="entry name" value="Astacin"/>
    <property type="match status" value="1"/>
</dbReference>
<evidence type="ECO:0000256" key="1">
    <source>
        <dbReference type="ARBA" id="ARBA00022670"/>
    </source>
</evidence>
<proteinExistence type="predicted"/>
<evidence type="ECO:0000256" key="5">
    <source>
        <dbReference type="ARBA" id="ARBA00022833"/>
    </source>
</evidence>
<dbReference type="InterPro" id="IPR000859">
    <property type="entry name" value="CUB_dom"/>
</dbReference>
<evidence type="ECO:0000313" key="15">
    <source>
        <dbReference type="Proteomes" id="UP001652625"/>
    </source>
</evidence>
<dbReference type="SMART" id="SM00209">
    <property type="entry name" value="TSP1"/>
    <property type="match status" value="2"/>
</dbReference>
<name>A0ABM4BHI8_HYDVU</name>
<dbReference type="Pfam" id="PF00090">
    <property type="entry name" value="TSP_1"/>
    <property type="match status" value="2"/>
</dbReference>
<dbReference type="Gene3D" id="2.20.100.10">
    <property type="entry name" value="Thrombospondin type-1 (TSP1) repeat"/>
    <property type="match status" value="2"/>
</dbReference>
<feature type="binding site" evidence="10">
    <location>
        <position position="8"/>
    </location>
    <ligand>
        <name>Zn(2+)</name>
        <dbReference type="ChEBI" id="CHEBI:29105"/>
        <note>catalytic</note>
    </ligand>
</feature>
<feature type="binding site" evidence="10">
    <location>
        <position position="12"/>
    </location>
    <ligand>
        <name>Zn(2+)</name>
        <dbReference type="ChEBI" id="CHEBI:29105"/>
        <note>catalytic</note>
    </ligand>
</feature>
<dbReference type="PRINTS" id="PR01705">
    <property type="entry name" value="TSP1REPEAT"/>
</dbReference>
<evidence type="ECO:0000256" key="6">
    <source>
        <dbReference type="ARBA" id="ARBA00023049"/>
    </source>
</evidence>
<evidence type="ECO:0000256" key="4">
    <source>
        <dbReference type="ARBA" id="ARBA00022801"/>
    </source>
</evidence>
<dbReference type="InterPro" id="IPR035914">
    <property type="entry name" value="Sperma_CUB_dom_sf"/>
</dbReference>
<comment type="cofactor">
    <cofactor evidence="10 11">
        <name>Zn(2+)</name>
        <dbReference type="ChEBI" id="CHEBI:29105"/>
    </cofactor>
    <text evidence="10 11">Binds 1 zinc ion per subunit.</text>
</comment>
<evidence type="ECO:0000256" key="3">
    <source>
        <dbReference type="ARBA" id="ARBA00022737"/>
    </source>
</evidence>
<keyword evidence="8" id="KW-0325">Glycoprotein</keyword>
<comment type="caution">
    <text evidence="9">Lacks conserved residue(s) required for the propagation of feature annotation.</text>
</comment>
<dbReference type="Gene3D" id="3.40.390.10">
    <property type="entry name" value="Collagenase (Catalytic Domain)"/>
    <property type="match status" value="1"/>
</dbReference>
<feature type="domain" description="Peptidase M12A" evidence="14">
    <location>
        <begin position="1"/>
        <end position="110"/>
    </location>
</feature>
<evidence type="ECO:0000256" key="8">
    <source>
        <dbReference type="ARBA" id="ARBA00023180"/>
    </source>
</evidence>
<feature type="domain" description="CUB" evidence="12">
    <location>
        <begin position="481"/>
        <end position="599"/>
    </location>
</feature>
<dbReference type="PANTHER" id="PTHR24251">
    <property type="entry name" value="OVOCHYMASE-RELATED"/>
    <property type="match status" value="1"/>
</dbReference>
<evidence type="ECO:0000259" key="14">
    <source>
        <dbReference type="PROSITE" id="PS51864"/>
    </source>
</evidence>
<gene>
    <name evidence="16" type="primary">LOC100209117</name>
</gene>
<dbReference type="SUPFAM" id="SSF82895">
    <property type="entry name" value="TSP-1 type 1 repeat"/>
    <property type="match status" value="2"/>
</dbReference>
<evidence type="ECO:0000256" key="7">
    <source>
        <dbReference type="ARBA" id="ARBA00023157"/>
    </source>
</evidence>